<dbReference type="Proteomes" id="UP000003330">
    <property type="component" value="Unassembled WGS sequence"/>
</dbReference>
<dbReference type="AlphaFoldDB" id="G5K399"/>
<comment type="similarity">
    <text evidence="1">Belongs to the PhzF family.</text>
</comment>
<dbReference type="PANTHER" id="PTHR13774:SF17">
    <property type="entry name" value="PHENAZINE BIOSYNTHESIS-LIKE DOMAIN-CONTAINING PROTEIN"/>
    <property type="match status" value="1"/>
</dbReference>
<reference evidence="3 4" key="1">
    <citation type="journal article" date="2014" name="Int. J. Syst. Evol. Microbiol.">
        <title>Phylogenomics and the dynamic genome evolution of the genus Streptococcus.</title>
        <authorList>
            <consortium name="The Broad Institute Genome Sequencing Platform"/>
            <person name="Richards V.P."/>
            <person name="Palmer S.R."/>
            <person name="Pavinski Bitar P.D."/>
            <person name="Qin X."/>
            <person name="Weinstock G.M."/>
            <person name="Highlander S.K."/>
            <person name="Town C.D."/>
            <person name="Burne R.A."/>
            <person name="Stanhope M.J."/>
        </authorList>
    </citation>
    <scope>NUCLEOTIDE SEQUENCE [LARGE SCALE GENOMIC DNA]</scope>
    <source>
        <strain evidence="3 4">707-05</strain>
    </source>
</reference>
<protein>
    <submittedName>
        <fullName evidence="3">Phenazine biosynthesis protein, PhzF domain protein</fullName>
    </submittedName>
</protein>
<evidence type="ECO:0000313" key="4">
    <source>
        <dbReference type="Proteomes" id="UP000003330"/>
    </source>
</evidence>
<dbReference type="Pfam" id="PF02567">
    <property type="entry name" value="PhzC-PhzF"/>
    <property type="match status" value="1"/>
</dbReference>
<gene>
    <name evidence="3" type="ORF">STRIC_1267</name>
</gene>
<dbReference type="SUPFAM" id="SSF54506">
    <property type="entry name" value="Diaminopimelate epimerase-like"/>
    <property type="match status" value="1"/>
</dbReference>
<keyword evidence="2" id="KW-0413">Isomerase</keyword>
<keyword evidence="4" id="KW-1185">Reference proteome</keyword>
<name>G5K399_9STRE</name>
<dbReference type="GO" id="GO:0016853">
    <property type="term" value="F:isomerase activity"/>
    <property type="evidence" value="ECO:0007669"/>
    <property type="project" value="UniProtKB-KW"/>
</dbReference>
<dbReference type="InterPro" id="IPR003719">
    <property type="entry name" value="Phenazine_PhzF-like"/>
</dbReference>
<organism evidence="3 4">
    <name type="scientific">Streptococcus ictaluri 707-05</name>
    <dbReference type="NCBI Taxonomy" id="764299"/>
    <lineage>
        <taxon>Bacteria</taxon>
        <taxon>Bacillati</taxon>
        <taxon>Bacillota</taxon>
        <taxon>Bacilli</taxon>
        <taxon>Lactobacillales</taxon>
        <taxon>Streptococcaceae</taxon>
        <taxon>Streptococcus</taxon>
    </lineage>
</organism>
<dbReference type="STRING" id="764299.STRIC_1267"/>
<evidence type="ECO:0000256" key="1">
    <source>
        <dbReference type="ARBA" id="ARBA00008270"/>
    </source>
</evidence>
<dbReference type="EMBL" id="AEUX02000006">
    <property type="protein sequence ID" value="EHI69588.1"/>
    <property type="molecule type" value="Genomic_DNA"/>
</dbReference>
<accession>G5K399</accession>
<dbReference type="eggNOG" id="COG0384">
    <property type="taxonomic scope" value="Bacteria"/>
</dbReference>
<comment type="caution">
    <text evidence="3">The sequence shown here is derived from an EMBL/GenBank/DDBJ whole genome shotgun (WGS) entry which is preliminary data.</text>
</comment>
<dbReference type="NCBIfam" id="TIGR00654">
    <property type="entry name" value="PhzF_family"/>
    <property type="match status" value="1"/>
</dbReference>
<dbReference type="PANTHER" id="PTHR13774">
    <property type="entry name" value="PHENAZINE BIOSYNTHESIS PROTEIN"/>
    <property type="match status" value="1"/>
</dbReference>
<proteinExistence type="inferred from homology"/>
<sequence>MLSYYIVNTFTDKLFSGNPAGVVILENPIEDQLMQKIAKENQLSETAFLLKEDNCYHIRWFTPQKEVALCGHAT</sequence>
<dbReference type="Gene3D" id="3.10.310.10">
    <property type="entry name" value="Diaminopimelate Epimerase, Chain A, domain 1"/>
    <property type="match status" value="1"/>
</dbReference>
<dbReference type="GO" id="GO:0005737">
    <property type="term" value="C:cytoplasm"/>
    <property type="evidence" value="ECO:0007669"/>
    <property type="project" value="TreeGrafter"/>
</dbReference>
<evidence type="ECO:0000256" key="2">
    <source>
        <dbReference type="ARBA" id="ARBA00023235"/>
    </source>
</evidence>
<evidence type="ECO:0000313" key="3">
    <source>
        <dbReference type="EMBL" id="EHI69588.1"/>
    </source>
</evidence>